<dbReference type="InterPro" id="IPR057436">
    <property type="entry name" value="5TMH_Lnb"/>
</dbReference>
<feature type="transmembrane region" description="Helical" evidence="1">
    <location>
        <begin position="338"/>
        <end position="354"/>
    </location>
</feature>
<evidence type="ECO:0000313" key="4">
    <source>
        <dbReference type="EMBL" id="HIR63376.1"/>
    </source>
</evidence>
<dbReference type="Pfam" id="PF25221">
    <property type="entry name" value="5TMH_Lnb"/>
    <property type="match status" value="1"/>
</dbReference>
<evidence type="ECO:0000256" key="1">
    <source>
        <dbReference type="SAM" id="Phobius"/>
    </source>
</evidence>
<evidence type="ECO:0000313" key="5">
    <source>
        <dbReference type="Proteomes" id="UP000886744"/>
    </source>
</evidence>
<feature type="domain" description="Lnb-like transmembrane" evidence="3">
    <location>
        <begin position="249"/>
        <end position="377"/>
    </location>
</feature>
<keyword evidence="1" id="KW-0472">Membrane</keyword>
<dbReference type="Pfam" id="PF13387">
    <property type="entry name" value="Lnb_N"/>
    <property type="match status" value="1"/>
</dbReference>
<protein>
    <submittedName>
        <fullName evidence="4">DUF4105 domain-containing protein</fullName>
    </submittedName>
</protein>
<dbReference type="Proteomes" id="UP000886744">
    <property type="component" value="Unassembled WGS sequence"/>
</dbReference>
<feature type="transmembrane region" description="Helical" evidence="1">
    <location>
        <begin position="313"/>
        <end position="331"/>
    </location>
</feature>
<keyword evidence="1" id="KW-0812">Transmembrane</keyword>
<reference evidence="4" key="1">
    <citation type="submission" date="2020-10" db="EMBL/GenBank/DDBJ databases">
        <authorList>
            <person name="Gilroy R."/>
        </authorList>
    </citation>
    <scope>NUCLEOTIDE SEQUENCE</scope>
    <source>
        <strain evidence="4">ChiHjej13B12-12457</strain>
    </source>
</reference>
<feature type="transmembrane region" description="Helical" evidence="1">
    <location>
        <begin position="282"/>
        <end position="301"/>
    </location>
</feature>
<reference evidence="4" key="2">
    <citation type="journal article" date="2021" name="PeerJ">
        <title>Extensive microbial diversity within the chicken gut microbiome revealed by metagenomics and culture.</title>
        <authorList>
            <person name="Gilroy R."/>
            <person name="Ravi A."/>
            <person name="Getino M."/>
            <person name="Pursley I."/>
            <person name="Horton D.L."/>
            <person name="Alikhan N.F."/>
            <person name="Baker D."/>
            <person name="Gharbi K."/>
            <person name="Hall N."/>
            <person name="Watson M."/>
            <person name="Adriaenssens E.M."/>
            <person name="Foster-Nyarko E."/>
            <person name="Jarju S."/>
            <person name="Secka A."/>
            <person name="Antonio M."/>
            <person name="Oren A."/>
            <person name="Chaudhuri R.R."/>
            <person name="La Ragione R."/>
            <person name="Hildebrand F."/>
            <person name="Pallen M.J."/>
        </authorList>
    </citation>
    <scope>NUCLEOTIDE SEQUENCE</scope>
    <source>
        <strain evidence="4">ChiHjej13B12-12457</strain>
    </source>
</reference>
<gene>
    <name evidence="4" type="ORF">IAC94_07655</name>
</gene>
<organism evidence="4 5">
    <name type="scientific">Candidatus Coprenecus avistercoris</name>
    <dbReference type="NCBI Taxonomy" id="2840730"/>
    <lineage>
        <taxon>Bacteria</taxon>
        <taxon>Pseudomonadati</taxon>
        <taxon>Bacteroidota</taxon>
        <taxon>Bacteroidia</taxon>
        <taxon>Bacteroidales</taxon>
        <taxon>Rikenellaceae</taxon>
        <taxon>Rikenellaceae incertae sedis</taxon>
        <taxon>Candidatus Coprenecus</taxon>
    </lineage>
</organism>
<feature type="transmembrane region" description="Helical" evidence="1">
    <location>
        <begin position="360"/>
        <end position="378"/>
    </location>
</feature>
<name>A0A9D1E2P9_9BACT</name>
<evidence type="ECO:0000259" key="2">
    <source>
        <dbReference type="Pfam" id="PF13387"/>
    </source>
</evidence>
<dbReference type="InterPro" id="IPR025178">
    <property type="entry name" value="Lnb_N"/>
</dbReference>
<comment type="caution">
    <text evidence="4">The sequence shown here is derived from an EMBL/GenBank/DDBJ whole genome shotgun (WGS) entry which is preliminary data.</text>
</comment>
<sequence>MKRILLIFLLAILSLGAGARDSLSISLLTCSQGRDISSAFGHSALRVKDLRNGRDMVFNYGTFSFQEPHFMLNFLRGDLNYFLSVSSFQQFKRSYEATGRGIYEQTLNLTPLQAADLYSFLIDNYKPSNRYYLYDFLQDNCATRIRDIFDRNRDYSVKDTLSSLTYRDELTRLVGDRRWMMFGIDLILGAKVDREITVRETAFLPDRLSEVLRNYGNAELDGTRLASASRMLSSPAPEPGRWKDILSKASSPFTVFTLLFVLYLVFYLRSGNKWRFMSICSTILYIILGLGGIIICLMWFATHHVWTADNWNLLWMNPLFLIPVCMPNCWAKNLIIDLLAAVAAIGLICSWLLPQTFHPAAAVIILLTVLMALSRRAIYRKY</sequence>
<dbReference type="EMBL" id="DVHI01000096">
    <property type="protein sequence ID" value="HIR63376.1"/>
    <property type="molecule type" value="Genomic_DNA"/>
</dbReference>
<accession>A0A9D1E2P9</accession>
<proteinExistence type="predicted"/>
<evidence type="ECO:0000259" key="3">
    <source>
        <dbReference type="Pfam" id="PF25221"/>
    </source>
</evidence>
<feature type="domain" description="Lnb N-terminal periplasmic" evidence="2">
    <location>
        <begin position="21"/>
        <end position="154"/>
    </location>
</feature>
<dbReference type="AlphaFoldDB" id="A0A9D1E2P9"/>
<feature type="transmembrane region" description="Helical" evidence="1">
    <location>
        <begin position="253"/>
        <end position="270"/>
    </location>
</feature>
<keyword evidence="1" id="KW-1133">Transmembrane helix</keyword>